<dbReference type="HAMAP" id="MF_00161">
    <property type="entry name" value="LspA"/>
    <property type="match status" value="1"/>
</dbReference>
<comment type="function">
    <text evidence="9">This protein specifically catalyzes the removal of signal peptides from prolipoproteins.</text>
</comment>
<feature type="transmembrane region" description="Helical" evidence="9">
    <location>
        <begin position="81"/>
        <end position="101"/>
    </location>
</feature>
<dbReference type="EC" id="3.4.23.36" evidence="9"/>
<comment type="caution">
    <text evidence="11">The sequence shown here is derived from an EMBL/GenBank/DDBJ whole genome shotgun (WGS) entry which is preliminary data.</text>
</comment>
<keyword evidence="11" id="KW-0449">Lipoprotein</keyword>
<dbReference type="InterPro" id="IPR001872">
    <property type="entry name" value="Peptidase_A8"/>
</dbReference>
<dbReference type="PRINTS" id="PR00781">
    <property type="entry name" value="LIPOSIGPTASE"/>
</dbReference>
<evidence type="ECO:0000313" key="12">
    <source>
        <dbReference type="Proteomes" id="UP000704068"/>
    </source>
</evidence>
<comment type="similarity">
    <text evidence="1 9 10">Belongs to the peptidase A8 family.</text>
</comment>
<feature type="transmembrane region" description="Helical" evidence="9">
    <location>
        <begin position="163"/>
        <end position="188"/>
    </location>
</feature>
<accession>A0A929RXJ9</accession>
<comment type="pathway">
    <text evidence="9">Protein modification; lipoprotein biosynthesis (signal peptide cleavage).</text>
</comment>
<dbReference type="Pfam" id="PF01252">
    <property type="entry name" value="Peptidase_A8"/>
    <property type="match status" value="1"/>
</dbReference>
<keyword evidence="4 9" id="KW-0812">Transmembrane</keyword>
<dbReference type="GO" id="GO:0005886">
    <property type="term" value="C:plasma membrane"/>
    <property type="evidence" value="ECO:0007669"/>
    <property type="project" value="UniProtKB-SubCell"/>
</dbReference>
<dbReference type="AlphaFoldDB" id="A0A929RXJ9"/>
<evidence type="ECO:0000256" key="9">
    <source>
        <dbReference type="HAMAP-Rule" id="MF_00161"/>
    </source>
</evidence>
<evidence type="ECO:0000256" key="5">
    <source>
        <dbReference type="ARBA" id="ARBA00022750"/>
    </source>
</evidence>
<gene>
    <name evidence="9" type="primary">lspA</name>
    <name evidence="11" type="ORF">HXK21_09050</name>
</gene>
<feature type="transmembrane region" description="Helical" evidence="9">
    <location>
        <begin position="52"/>
        <end position="74"/>
    </location>
</feature>
<dbReference type="GO" id="GO:0006508">
    <property type="term" value="P:proteolysis"/>
    <property type="evidence" value="ECO:0007669"/>
    <property type="project" value="UniProtKB-KW"/>
</dbReference>
<keyword evidence="5 9" id="KW-0064">Aspartyl protease</keyword>
<evidence type="ECO:0000256" key="8">
    <source>
        <dbReference type="ARBA" id="ARBA00023136"/>
    </source>
</evidence>
<evidence type="ECO:0000256" key="1">
    <source>
        <dbReference type="ARBA" id="ARBA00006139"/>
    </source>
</evidence>
<dbReference type="GO" id="GO:0004190">
    <property type="term" value="F:aspartic-type endopeptidase activity"/>
    <property type="evidence" value="ECO:0007669"/>
    <property type="project" value="UniProtKB-UniRule"/>
</dbReference>
<feature type="active site" evidence="9">
    <location>
        <position position="173"/>
    </location>
</feature>
<sequence length="206" mass="22450">MSGGIILLVLVIDQLIKFKVKTGMLLYQAYDVTSWFKILFTENQGMAFGMDFIGTMLLTIFRVVAICFFVGLLAKAIRRRLPAGLIICLSMVIAGAAGNIIDNCFYGLIFTASPLEGTPGATPAVLTAFGEGKGSFLTGHVVDMFYFPLFTWPDWVPLLGGKVFFNAIFNFADASISCGAVAILIFYWRFLTGKPRAAVRQASGDQ</sequence>
<dbReference type="PANTHER" id="PTHR33695">
    <property type="entry name" value="LIPOPROTEIN SIGNAL PEPTIDASE"/>
    <property type="match status" value="1"/>
</dbReference>
<dbReference type="Proteomes" id="UP000704068">
    <property type="component" value="Unassembled WGS sequence"/>
</dbReference>
<evidence type="ECO:0000256" key="3">
    <source>
        <dbReference type="ARBA" id="ARBA00022670"/>
    </source>
</evidence>
<dbReference type="PANTHER" id="PTHR33695:SF1">
    <property type="entry name" value="LIPOPROTEIN SIGNAL PEPTIDASE"/>
    <property type="match status" value="1"/>
</dbReference>
<evidence type="ECO:0000256" key="6">
    <source>
        <dbReference type="ARBA" id="ARBA00022801"/>
    </source>
</evidence>
<evidence type="ECO:0000256" key="4">
    <source>
        <dbReference type="ARBA" id="ARBA00022692"/>
    </source>
</evidence>
<evidence type="ECO:0000313" key="11">
    <source>
        <dbReference type="EMBL" id="MBF0971162.1"/>
    </source>
</evidence>
<evidence type="ECO:0000256" key="2">
    <source>
        <dbReference type="ARBA" id="ARBA00022475"/>
    </source>
</evidence>
<keyword evidence="8 9" id="KW-0472">Membrane</keyword>
<feature type="active site" evidence="9">
    <location>
        <position position="143"/>
    </location>
</feature>
<protein>
    <recommendedName>
        <fullName evidence="9">Lipoprotein signal peptidase</fullName>
        <ecNumber evidence="9">3.4.23.36</ecNumber>
    </recommendedName>
    <alternativeName>
        <fullName evidence="9">Prolipoprotein signal peptidase</fullName>
    </alternativeName>
    <alternativeName>
        <fullName evidence="9">Signal peptidase II</fullName>
        <shortName evidence="9">SPase II</shortName>
    </alternativeName>
</protein>
<dbReference type="NCBIfam" id="NF011369">
    <property type="entry name" value="PRK14788.1"/>
    <property type="match status" value="1"/>
</dbReference>
<comment type="subcellular location">
    <subcellularLocation>
        <location evidence="9">Cell membrane</location>
        <topology evidence="9">Multi-pass membrane protein</topology>
    </subcellularLocation>
</comment>
<name>A0A929RXJ9_9BACT</name>
<keyword evidence="2 9" id="KW-1003">Cell membrane</keyword>
<comment type="catalytic activity">
    <reaction evidence="9">
        <text>Release of signal peptides from bacterial membrane prolipoproteins. Hydrolyzes -Xaa-Yaa-Zaa-|-(S,diacylglyceryl)Cys-, in which Xaa is hydrophobic (preferably Leu), and Yaa (Ala or Ser) and Zaa (Gly or Ala) have small, neutral side chains.</text>
        <dbReference type="EC" id="3.4.23.36"/>
    </reaction>
</comment>
<reference evidence="11" key="1">
    <citation type="submission" date="2020-04" db="EMBL/GenBank/DDBJ databases">
        <title>Deep metagenomics examines the oral microbiome during advanced dental caries in children, revealing novel taxa and co-occurrences with host molecules.</title>
        <authorList>
            <person name="Baker J.L."/>
            <person name="Morton J.T."/>
            <person name="Dinis M."/>
            <person name="Alvarez R."/>
            <person name="Tran N.C."/>
            <person name="Knight R."/>
            <person name="Edlund A."/>
        </authorList>
    </citation>
    <scope>NUCLEOTIDE SEQUENCE</scope>
    <source>
        <strain evidence="11">JCVI_34_bin.1</strain>
    </source>
</reference>
<dbReference type="RefSeq" id="WP_298764318.1">
    <property type="nucleotide sequence ID" value="NZ_CAUUHZ010000018.1"/>
</dbReference>
<keyword evidence="6 9" id="KW-0378">Hydrolase</keyword>
<evidence type="ECO:0000256" key="7">
    <source>
        <dbReference type="ARBA" id="ARBA00022989"/>
    </source>
</evidence>
<evidence type="ECO:0000256" key="10">
    <source>
        <dbReference type="RuleBase" id="RU004181"/>
    </source>
</evidence>
<comment type="caution">
    <text evidence="9">Lacks conserved residue(s) required for the propagation of feature annotation.</text>
</comment>
<keyword evidence="7 9" id="KW-1133">Transmembrane helix</keyword>
<proteinExistence type="inferred from homology"/>
<keyword evidence="3 9" id="KW-0645">Protease</keyword>
<dbReference type="EMBL" id="JABZGR010000045">
    <property type="protein sequence ID" value="MBF0971162.1"/>
    <property type="molecule type" value="Genomic_DNA"/>
</dbReference>
<organism evidence="11 12">
    <name type="scientific">Alloprevotella tannerae</name>
    <dbReference type="NCBI Taxonomy" id="76122"/>
    <lineage>
        <taxon>Bacteria</taxon>
        <taxon>Pseudomonadati</taxon>
        <taxon>Bacteroidota</taxon>
        <taxon>Bacteroidia</taxon>
        <taxon>Bacteroidales</taxon>
        <taxon>Prevotellaceae</taxon>
        <taxon>Alloprevotella</taxon>
    </lineage>
</organism>